<sequence>MSDSIVEQIPSFVSDYSSQYGSYAAQSYAIRNICKQPAIYPLYGDSTQALVFRTYGPWWINMPSYRETKKHFKRWENEFTSRDFIDILYSHLVYQCISVDIYETYNPGSLQVVYAGKEEQDESISWHRVWKFPEPFSIILRNDQQIFIENVPFPTRHIRLEFDHSTTNYYIEIDTIKLCGDSLHTNQSSPTQIIQKQEENHEGDSQNSLASLPFDLLFLIVSYLDLRSLMRLSSTCRNFRELCLDPLQFHALNLKPYWNGITNDSIQNFFLDHCAKTRYLSLAWTKSIAYESFNQLLNTCSHNLVQLDLGCCSYLKGEYIQVIGDCCPNIEILNLESCSTLQQQDFLPLKSLHRIRSLNVYRTRIDYQTLLPLIDNNKEHLENINLGSCQNLIDTVGIVKLLFARCFNLRSLDLWRAAIVPQSAFLSIVGLPCSAYEEERRIANLREHIQEQLVIVYSLVNMPVQITSITHMVHLSEIDIGWTDPPPGFIERLAQQAGRSLIKIFLTACRRISNEDIVAVSENCLQLRQLDVLGSRIIREASIECILKRCVHIEFIDISFCSEISNEAISTWIGRYKNCFKRSYQPTTTDDIYSECD</sequence>
<dbReference type="SUPFAM" id="SSF52047">
    <property type="entry name" value="RNI-like"/>
    <property type="match status" value="1"/>
</dbReference>
<proteinExistence type="predicted"/>
<evidence type="ECO:0000313" key="3">
    <source>
        <dbReference type="EMBL" id="CAF4051313.1"/>
    </source>
</evidence>
<dbReference type="GO" id="GO:0031146">
    <property type="term" value="P:SCF-dependent proteasomal ubiquitin-dependent protein catabolic process"/>
    <property type="evidence" value="ECO:0007669"/>
    <property type="project" value="TreeGrafter"/>
</dbReference>
<dbReference type="InterPro" id="IPR036047">
    <property type="entry name" value="F-box-like_dom_sf"/>
</dbReference>
<dbReference type="InterPro" id="IPR032675">
    <property type="entry name" value="LRR_dom_sf"/>
</dbReference>
<dbReference type="PROSITE" id="PS50181">
    <property type="entry name" value="FBOX"/>
    <property type="match status" value="1"/>
</dbReference>
<keyword evidence="4" id="KW-1185">Reference proteome</keyword>
<protein>
    <recommendedName>
        <fullName evidence="2">F-box domain-containing protein</fullName>
    </recommendedName>
</protein>
<evidence type="ECO:0000313" key="4">
    <source>
        <dbReference type="Proteomes" id="UP000663866"/>
    </source>
</evidence>
<name>A0A819RTU8_9BILA</name>
<dbReference type="SUPFAM" id="SSF81383">
    <property type="entry name" value="F-box domain"/>
    <property type="match status" value="1"/>
</dbReference>
<dbReference type="SMART" id="SM00367">
    <property type="entry name" value="LRR_CC"/>
    <property type="match status" value="5"/>
</dbReference>
<dbReference type="AlphaFoldDB" id="A0A819RTU8"/>
<dbReference type="GO" id="GO:0019005">
    <property type="term" value="C:SCF ubiquitin ligase complex"/>
    <property type="evidence" value="ECO:0007669"/>
    <property type="project" value="TreeGrafter"/>
</dbReference>
<comment type="caution">
    <text evidence="3">The sequence shown here is derived from an EMBL/GenBank/DDBJ whole genome shotgun (WGS) entry which is preliminary data.</text>
</comment>
<dbReference type="PANTHER" id="PTHR13318">
    <property type="entry name" value="PARTNER OF PAIRED, ISOFORM B-RELATED"/>
    <property type="match status" value="1"/>
</dbReference>
<dbReference type="Gene3D" id="3.80.10.10">
    <property type="entry name" value="Ribonuclease Inhibitor"/>
    <property type="match status" value="2"/>
</dbReference>
<dbReference type="InterPro" id="IPR001810">
    <property type="entry name" value="F-box_dom"/>
</dbReference>
<dbReference type="CDD" id="cd22117">
    <property type="entry name" value="F-box_FBXL4"/>
    <property type="match status" value="1"/>
</dbReference>
<dbReference type="InterPro" id="IPR006553">
    <property type="entry name" value="Leu-rich_rpt_Cys-con_subtyp"/>
</dbReference>
<accession>A0A819RTU8</accession>
<evidence type="ECO:0000259" key="2">
    <source>
        <dbReference type="PROSITE" id="PS50181"/>
    </source>
</evidence>
<evidence type="ECO:0000256" key="1">
    <source>
        <dbReference type="ARBA" id="ARBA00022786"/>
    </source>
</evidence>
<organism evidence="3 4">
    <name type="scientific">Rotaria magnacalcarata</name>
    <dbReference type="NCBI Taxonomy" id="392030"/>
    <lineage>
        <taxon>Eukaryota</taxon>
        <taxon>Metazoa</taxon>
        <taxon>Spiralia</taxon>
        <taxon>Gnathifera</taxon>
        <taxon>Rotifera</taxon>
        <taxon>Eurotatoria</taxon>
        <taxon>Bdelloidea</taxon>
        <taxon>Philodinida</taxon>
        <taxon>Philodinidae</taxon>
        <taxon>Rotaria</taxon>
    </lineage>
</organism>
<feature type="domain" description="F-box" evidence="2">
    <location>
        <begin position="206"/>
        <end position="252"/>
    </location>
</feature>
<keyword evidence="1" id="KW-0833">Ubl conjugation pathway</keyword>
<dbReference type="Pfam" id="PF12937">
    <property type="entry name" value="F-box-like"/>
    <property type="match status" value="1"/>
</dbReference>
<dbReference type="EMBL" id="CAJOBG010003205">
    <property type="protein sequence ID" value="CAF4051313.1"/>
    <property type="molecule type" value="Genomic_DNA"/>
</dbReference>
<reference evidence="3" key="1">
    <citation type="submission" date="2021-02" db="EMBL/GenBank/DDBJ databases">
        <authorList>
            <person name="Nowell W R."/>
        </authorList>
    </citation>
    <scope>NUCLEOTIDE SEQUENCE</scope>
</reference>
<dbReference type="SMART" id="SM00256">
    <property type="entry name" value="FBOX"/>
    <property type="match status" value="1"/>
</dbReference>
<gene>
    <name evidence="3" type="ORF">OVN521_LOCUS18010</name>
</gene>
<dbReference type="Proteomes" id="UP000663866">
    <property type="component" value="Unassembled WGS sequence"/>
</dbReference>